<keyword evidence="2 4" id="KW-0378">Hydrolase</keyword>
<evidence type="ECO:0000256" key="1">
    <source>
        <dbReference type="ARBA" id="ARBA00022723"/>
    </source>
</evidence>
<organism evidence="4 5">
    <name type="scientific">Clostridium combesii</name>
    <dbReference type="NCBI Taxonomy" id="39481"/>
    <lineage>
        <taxon>Bacteria</taxon>
        <taxon>Bacillati</taxon>
        <taxon>Bacillota</taxon>
        <taxon>Clostridia</taxon>
        <taxon>Eubacteriales</taxon>
        <taxon>Clostridiaceae</taxon>
        <taxon>Clostridium</taxon>
    </lineage>
</organism>
<evidence type="ECO:0000313" key="5">
    <source>
        <dbReference type="Proteomes" id="UP000231322"/>
    </source>
</evidence>
<protein>
    <submittedName>
        <fullName evidence="4">Hydrolase</fullName>
    </submittedName>
</protein>
<evidence type="ECO:0000313" key="4">
    <source>
        <dbReference type="EMBL" id="PIH03765.1"/>
    </source>
</evidence>
<dbReference type="InterPro" id="IPR051400">
    <property type="entry name" value="HAD-like_hydrolase"/>
</dbReference>
<keyword evidence="5" id="KW-1185">Reference proteome</keyword>
<dbReference type="Proteomes" id="UP000231322">
    <property type="component" value="Unassembled WGS sequence"/>
</dbReference>
<dbReference type="InterPro" id="IPR041492">
    <property type="entry name" value="HAD_2"/>
</dbReference>
<accession>A0A2G7HF76</accession>
<dbReference type="InterPro" id="IPR036412">
    <property type="entry name" value="HAD-like_sf"/>
</dbReference>
<dbReference type="Gene3D" id="1.10.150.520">
    <property type="match status" value="1"/>
</dbReference>
<gene>
    <name evidence="4" type="ORF">CS538_12280</name>
</gene>
<dbReference type="PANTHER" id="PTHR46470:SF2">
    <property type="entry name" value="GLYCERALDEHYDE 3-PHOSPHATE PHOSPHATASE"/>
    <property type="match status" value="1"/>
</dbReference>
<dbReference type="Gene3D" id="3.40.50.1000">
    <property type="entry name" value="HAD superfamily/HAD-like"/>
    <property type="match status" value="1"/>
</dbReference>
<dbReference type="PANTHER" id="PTHR46470">
    <property type="entry name" value="N-ACYLNEURAMINATE-9-PHOSPHATASE"/>
    <property type="match status" value="1"/>
</dbReference>
<dbReference type="SFLD" id="SFLDS00003">
    <property type="entry name" value="Haloacid_Dehalogenase"/>
    <property type="match status" value="1"/>
</dbReference>
<dbReference type="GO" id="GO:0046872">
    <property type="term" value="F:metal ion binding"/>
    <property type="evidence" value="ECO:0007669"/>
    <property type="project" value="UniProtKB-KW"/>
</dbReference>
<sequence length="237" mass="28140">MSFRRKRKQVINTIIFDLDDTLYKELDFVYGAFKEVCTYLANKYNKDEKQLYKDTLNILEEHGRGKIFNIICEKYNMKEDIKELVKIYREAKPKISLYEDAKCILTYLKANNKIEEKYYNIGIITDGKASVQWNKIKLLGLERMVDKIIVTDDFGLDFWKPHEFAYREMLKYFNCTSEQCIYVGDNPHKDFIGARKVGMHTVRIIREVGDHMNTFLDANYEADNEINNLKEMVNFLN</sequence>
<keyword evidence="3" id="KW-0460">Magnesium</keyword>
<dbReference type="InterPro" id="IPR023214">
    <property type="entry name" value="HAD_sf"/>
</dbReference>
<proteinExistence type="predicted"/>
<dbReference type="Pfam" id="PF13419">
    <property type="entry name" value="HAD_2"/>
    <property type="match status" value="1"/>
</dbReference>
<evidence type="ECO:0000256" key="2">
    <source>
        <dbReference type="ARBA" id="ARBA00022801"/>
    </source>
</evidence>
<dbReference type="AlphaFoldDB" id="A0A2G7HF76"/>
<evidence type="ECO:0000256" key="3">
    <source>
        <dbReference type="ARBA" id="ARBA00022842"/>
    </source>
</evidence>
<dbReference type="SUPFAM" id="SSF56784">
    <property type="entry name" value="HAD-like"/>
    <property type="match status" value="1"/>
</dbReference>
<dbReference type="SFLD" id="SFLDG01129">
    <property type="entry name" value="C1.5:_HAD__Beta-PGM__Phosphata"/>
    <property type="match status" value="1"/>
</dbReference>
<reference evidence="4 5" key="1">
    <citation type="submission" date="2017-10" db="EMBL/GenBank/DDBJ databases">
        <title>Reclassification of Eubacterium combesii and discrepancies in the nomenclature of botulinum neurotoxin producing clostridia. Request for an Opinion.</title>
        <authorList>
            <person name="Dobritsa A.P."/>
            <person name="Kutumbaka K.K."/>
            <person name="Samadpour M."/>
        </authorList>
    </citation>
    <scope>NUCLEOTIDE SEQUENCE [LARGE SCALE GENOMIC DNA]</scope>
    <source>
        <strain evidence="4 5">DSM 20696</strain>
    </source>
</reference>
<keyword evidence="1" id="KW-0479">Metal-binding</keyword>
<dbReference type="EMBL" id="PEIK01000009">
    <property type="protein sequence ID" value="PIH03765.1"/>
    <property type="molecule type" value="Genomic_DNA"/>
</dbReference>
<comment type="caution">
    <text evidence="4">The sequence shown here is derived from an EMBL/GenBank/DDBJ whole genome shotgun (WGS) entry which is preliminary data.</text>
</comment>
<name>A0A2G7HF76_9CLOT</name>
<dbReference type="GO" id="GO:0016791">
    <property type="term" value="F:phosphatase activity"/>
    <property type="evidence" value="ECO:0007669"/>
    <property type="project" value="TreeGrafter"/>
</dbReference>